<evidence type="ECO:0000313" key="2">
    <source>
        <dbReference type="Proteomes" id="UP000772618"/>
    </source>
</evidence>
<dbReference type="Proteomes" id="UP000772618">
    <property type="component" value="Unassembled WGS sequence"/>
</dbReference>
<reference evidence="1 2" key="1">
    <citation type="submission" date="2021-05" db="EMBL/GenBank/DDBJ databases">
        <title>A Polyphasic approach of four new species of the genus Ohtaekwangia: Ohtaekwangia histidinii sp. nov., Ohtaekwangia cretensis sp. nov., Ohtaekwangia indiensis sp. nov., Ohtaekwangia reichenbachii sp. nov. from diverse environment.</title>
        <authorList>
            <person name="Octaviana S."/>
        </authorList>
    </citation>
    <scope>NUCLEOTIDE SEQUENCE [LARGE SCALE GENOMIC DNA]</scope>
    <source>
        <strain evidence="1 2">PWU20</strain>
    </source>
</reference>
<evidence type="ECO:0000313" key="1">
    <source>
        <dbReference type="EMBL" id="MBT1705385.1"/>
    </source>
</evidence>
<dbReference type="EMBL" id="JAHESD010000054">
    <property type="protein sequence ID" value="MBT1705385.1"/>
    <property type="molecule type" value="Genomic_DNA"/>
</dbReference>
<gene>
    <name evidence="1" type="ORF">KK060_18990</name>
</gene>
<keyword evidence="2" id="KW-1185">Reference proteome</keyword>
<comment type="caution">
    <text evidence="1">The sequence shown here is derived from an EMBL/GenBank/DDBJ whole genome shotgun (WGS) entry which is preliminary data.</text>
</comment>
<accession>A0ABS5VVD3</accession>
<proteinExistence type="predicted"/>
<organism evidence="1 2">
    <name type="scientific">Chryseosolibacter indicus</name>
    <dbReference type="NCBI Taxonomy" id="2782351"/>
    <lineage>
        <taxon>Bacteria</taxon>
        <taxon>Pseudomonadati</taxon>
        <taxon>Bacteroidota</taxon>
        <taxon>Cytophagia</taxon>
        <taxon>Cytophagales</taxon>
        <taxon>Chryseotaleaceae</taxon>
        <taxon>Chryseosolibacter</taxon>
    </lineage>
</organism>
<protein>
    <submittedName>
        <fullName evidence="1">Uncharacterized protein</fullName>
    </submittedName>
</protein>
<name>A0ABS5VVD3_9BACT</name>
<sequence>MIQDFNSDLVQSRGLKGNYVTSAISPKSVRVPAGDTYSVSSDLILSSPLPVGCYLISIENWRYPGFSFTSVLNVVSAKYMLSGSILGEDGVPITEGELFLYRKNADGVVSVENRGH</sequence>